<protein>
    <submittedName>
        <fullName evidence="1">Uncharacterized protein</fullName>
    </submittedName>
</protein>
<dbReference type="Proteomes" id="UP000318704">
    <property type="component" value="Chromosome"/>
</dbReference>
<gene>
    <name evidence="1" type="ORF">V144x_55950</name>
</gene>
<accession>A0A517W496</accession>
<name>A0A517W496_9PLAN</name>
<organism evidence="1 2">
    <name type="scientific">Gimesia aquarii</name>
    <dbReference type="NCBI Taxonomy" id="2527964"/>
    <lineage>
        <taxon>Bacteria</taxon>
        <taxon>Pseudomonadati</taxon>
        <taxon>Planctomycetota</taxon>
        <taxon>Planctomycetia</taxon>
        <taxon>Planctomycetales</taxon>
        <taxon>Planctomycetaceae</taxon>
        <taxon>Gimesia</taxon>
    </lineage>
</organism>
<sequence length="71" mass="7985">MILKHGSMQIIFSSRTPGPVSISYRTTNLNHGDFKAMIRIPNSPGDTKINMETAWNLDPITNVFLLSETHQ</sequence>
<dbReference type="KEGG" id="gaw:V144x_55950"/>
<evidence type="ECO:0000313" key="1">
    <source>
        <dbReference type="EMBL" id="QDU00082.1"/>
    </source>
</evidence>
<dbReference type="AlphaFoldDB" id="A0A517W496"/>
<proteinExistence type="predicted"/>
<reference evidence="1 2" key="1">
    <citation type="submission" date="2019-03" db="EMBL/GenBank/DDBJ databases">
        <title>Deep-cultivation of Planctomycetes and their phenomic and genomic characterization uncovers novel biology.</title>
        <authorList>
            <person name="Wiegand S."/>
            <person name="Jogler M."/>
            <person name="Boedeker C."/>
            <person name="Pinto D."/>
            <person name="Vollmers J."/>
            <person name="Rivas-Marin E."/>
            <person name="Kohn T."/>
            <person name="Peeters S.H."/>
            <person name="Heuer A."/>
            <person name="Rast P."/>
            <person name="Oberbeckmann S."/>
            <person name="Bunk B."/>
            <person name="Jeske O."/>
            <person name="Meyerdierks A."/>
            <person name="Storesund J.E."/>
            <person name="Kallscheuer N."/>
            <person name="Luecker S."/>
            <person name="Lage O.M."/>
            <person name="Pohl T."/>
            <person name="Merkel B.J."/>
            <person name="Hornburger P."/>
            <person name="Mueller R.-W."/>
            <person name="Bruemmer F."/>
            <person name="Labrenz M."/>
            <person name="Spormann A.M."/>
            <person name="Op den Camp H."/>
            <person name="Overmann J."/>
            <person name="Amann R."/>
            <person name="Jetten M.S.M."/>
            <person name="Mascher T."/>
            <person name="Medema M.H."/>
            <person name="Devos D.P."/>
            <person name="Kaster A.-K."/>
            <person name="Ovreas L."/>
            <person name="Rohde M."/>
            <person name="Galperin M.Y."/>
            <person name="Jogler C."/>
        </authorList>
    </citation>
    <scope>NUCLEOTIDE SEQUENCE [LARGE SCALE GENOMIC DNA]</scope>
    <source>
        <strain evidence="1 2">V144</strain>
    </source>
</reference>
<dbReference type="EMBL" id="CP037920">
    <property type="protein sequence ID" value="QDU00082.1"/>
    <property type="molecule type" value="Genomic_DNA"/>
</dbReference>
<evidence type="ECO:0000313" key="2">
    <source>
        <dbReference type="Proteomes" id="UP000318704"/>
    </source>
</evidence>